<dbReference type="Proteomes" id="UP000807353">
    <property type="component" value="Unassembled WGS sequence"/>
</dbReference>
<protein>
    <submittedName>
        <fullName evidence="1">Uncharacterized protein</fullName>
    </submittedName>
</protein>
<evidence type="ECO:0000313" key="2">
    <source>
        <dbReference type="Proteomes" id="UP000807353"/>
    </source>
</evidence>
<comment type="caution">
    <text evidence="1">The sequence shown here is derived from an EMBL/GenBank/DDBJ whole genome shotgun (WGS) entry which is preliminary data.</text>
</comment>
<name>A0A9P5Y2H9_9AGAR</name>
<evidence type="ECO:0000313" key="1">
    <source>
        <dbReference type="EMBL" id="KAF9460040.1"/>
    </source>
</evidence>
<dbReference type="EMBL" id="MU150306">
    <property type="protein sequence ID" value="KAF9460040.1"/>
    <property type="molecule type" value="Genomic_DNA"/>
</dbReference>
<reference evidence="1" key="1">
    <citation type="submission" date="2020-11" db="EMBL/GenBank/DDBJ databases">
        <authorList>
            <consortium name="DOE Joint Genome Institute"/>
            <person name="Ahrendt S."/>
            <person name="Riley R."/>
            <person name="Andreopoulos W."/>
            <person name="Labutti K."/>
            <person name="Pangilinan J."/>
            <person name="Ruiz-Duenas F.J."/>
            <person name="Barrasa J.M."/>
            <person name="Sanchez-Garcia M."/>
            <person name="Camarero S."/>
            <person name="Miyauchi S."/>
            <person name="Serrano A."/>
            <person name="Linde D."/>
            <person name="Babiker R."/>
            <person name="Drula E."/>
            <person name="Ayuso-Fernandez I."/>
            <person name="Pacheco R."/>
            <person name="Padilla G."/>
            <person name="Ferreira P."/>
            <person name="Barriuso J."/>
            <person name="Kellner H."/>
            <person name="Castanera R."/>
            <person name="Alfaro M."/>
            <person name="Ramirez L."/>
            <person name="Pisabarro A.G."/>
            <person name="Kuo A."/>
            <person name="Tritt A."/>
            <person name="Lipzen A."/>
            <person name="He G."/>
            <person name="Yan M."/>
            <person name="Ng V."/>
            <person name="Cullen D."/>
            <person name="Martin F."/>
            <person name="Rosso M.-N."/>
            <person name="Henrissat B."/>
            <person name="Hibbett D."/>
            <person name="Martinez A.T."/>
            <person name="Grigoriev I.V."/>
        </authorList>
    </citation>
    <scope>NUCLEOTIDE SEQUENCE</scope>
    <source>
        <strain evidence="1">CBS 247.69</strain>
    </source>
</reference>
<keyword evidence="2" id="KW-1185">Reference proteome</keyword>
<dbReference type="AlphaFoldDB" id="A0A9P5Y2H9"/>
<sequence length="94" mass="10664">MASTISSFTSLSSLYLIPFFLESSMLKTLFSSDSWSEFQGHETSAYRSTDQQLMCVYKYTGHCALPTQILQLTPLVSSEKTIDRIASANTFRRY</sequence>
<gene>
    <name evidence="1" type="ORF">BDZ94DRAFT_953912</name>
</gene>
<proteinExistence type="predicted"/>
<organism evidence="1 2">
    <name type="scientific">Collybia nuda</name>
    <dbReference type="NCBI Taxonomy" id="64659"/>
    <lineage>
        <taxon>Eukaryota</taxon>
        <taxon>Fungi</taxon>
        <taxon>Dikarya</taxon>
        <taxon>Basidiomycota</taxon>
        <taxon>Agaricomycotina</taxon>
        <taxon>Agaricomycetes</taxon>
        <taxon>Agaricomycetidae</taxon>
        <taxon>Agaricales</taxon>
        <taxon>Tricholomatineae</taxon>
        <taxon>Clitocybaceae</taxon>
        <taxon>Collybia</taxon>
    </lineage>
</organism>
<accession>A0A9P5Y2H9</accession>